<evidence type="ECO:0000256" key="1">
    <source>
        <dbReference type="ARBA" id="ARBA00022737"/>
    </source>
</evidence>
<dbReference type="PANTHER" id="PTHR47926">
    <property type="entry name" value="PENTATRICOPEPTIDE REPEAT-CONTAINING PROTEIN"/>
    <property type="match status" value="1"/>
</dbReference>
<dbReference type="Pfam" id="PF20431">
    <property type="entry name" value="E_motif"/>
    <property type="match status" value="1"/>
</dbReference>
<dbReference type="PANTHER" id="PTHR47926:SF424">
    <property type="entry name" value="PENTACOTRIPEPTIDE-REPEAT REGION OF PRORP DOMAIN-CONTAINING PROTEIN"/>
    <property type="match status" value="1"/>
</dbReference>
<dbReference type="AlphaFoldDB" id="A0A835RXF3"/>
<comment type="caution">
    <text evidence="3">The sequence shown here is derived from an EMBL/GenBank/DDBJ whole genome shotgun (WGS) entry which is preliminary data.</text>
</comment>
<dbReference type="Gene3D" id="1.25.40.10">
    <property type="entry name" value="Tetratricopeptide repeat domain"/>
    <property type="match status" value="4"/>
</dbReference>
<gene>
    <name evidence="3" type="ORF">HPP92_004821</name>
</gene>
<dbReference type="NCBIfam" id="TIGR00756">
    <property type="entry name" value="PPR"/>
    <property type="match status" value="4"/>
</dbReference>
<dbReference type="OrthoDB" id="185373at2759"/>
<dbReference type="PROSITE" id="PS51375">
    <property type="entry name" value="PPR"/>
    <property type="match status" value="4"/>
</dbReference>
<feature type="repeat" description="PPR" evidence="2">
    <location>
        <begin position="431"/>
        <end position="465"/>
    </location>
</feature>
<dbReference type="Pfam" id="PF01535">
    <property type="entry name" value="PPR"/>
    <property type="match status" value="6"/>
</dbReference>
<organism evidence="3 4">
    <name type="scientific">Vanilla planifolia</name>
    <name type="common">Vanilla</name>
    <dbReference type="NCBI Taxonomy" id="51239"/>
    <lineage>
        <taxon>Eukaryota</taxon>
        <taxon>Viridiplantae</taxon>
        <taxon>Streptophyta</taxon>
        <taxon>Embryophyta</taxon>
        <taxon>Tracheophyta</taxon>
        <taxon>Spermatophyta</taxon>
        <taxon>Magnoliopsida</taxon>
        <taxon>Liliopsida</taxon>
        <taxon>Asparagales</taxon>
        <taxon>Orchidaceae</taxon>
        <taxon>Vanilloideae</taxon>
        <taxon>Vanilleae</taxon>
        <taxon>Vanilla</taxon>
    </lineage>
</organism>
<dbReference type="Pfam" id="PF13041">
    <property type="entry name" value="PPR_2"/>
    <property type="match status" value="1"/>
</dbReference>
<proteinExistence type="predicted"/>
<dbReference type="GO" id="GO:0003723">
    <property type="term" value="F:RNA binding"/>
    <property type="evidence" value="ECO:0007669"/>
    <property type="project" value="InterPro"/>
</dbReference>
<dbReference type="InterPro" id="IPR011990">
    <property type="entry name" value="TPR-like_helical_dom_sf"/>
</dbReference>
<evidence type="ECO:0000313" key="3">
    <source>
        <dbReference type="EMBL" id="KAG0493827.1"/>
    </source>
</evidence>
<name>A0A835RXF3_VANPL</name>
<dbReference type="FunFam" id="1.25.40.10:FF:000090">
    <property type="entry name" value="Pentatricopeptide repeat-containing protein, chloroplastic"/>
    <property type="match status" value="1"/>
</dbReference>
<feature type="repeat" description="PPR" evidence="2">
    <location>
        <begin position="291"/>
        <end position="325"/>
    </location>
</feature>
<dbReference type="InterPro" id="IPR046960">
    <property type="entry name" value="PPR_At4g14850-like_plant"/>
</dbReference>
<evidence type="ECO:0000313" key="4">
    <source>
        <dbReference type="Proteomes" id="UP000639772"/>
    </source>
</evidence>
<dbReference type="FunFam" id="1.25.40.10:FF:000344">
    <property type="entry name" value="Pentatricopeptide repeat-containing protein"/>
    <property type="match status" value="1"/>
</dbReference>
<protein>
    <recommendedName>
        <fullName evidence="5">Pentatricopeptide repeat-containing protein</fullName>
    </recommendedName>
</protein>
<dbReference type="InterPro" id="IPR002885">
    <property type="entry name" value="PPR_rpt"/>
</dbReference>
<dbReference type="Proteomes" id="UP000639772">
    <property type="component" value="Unassembled WGS sequence"/>
</dbReference>
<reference evidence="3 4" key="1">
    <citation type="journal article" date="2020" name="Nat. Food">
        <title>A phased Vanilla planifolia genome enables genetic improvement of flavour and production.</title>
        <authorList>
            <person name="Hasing T."/>
            <person name="Tang H."/>
            <person name="Brym M."/>
            <person name="Khazi F."/>
            <person name="Huang T."/>
            <person name="Chambers A.H."/>
        </authorList>
    </citation>
    <scope>NUCLEOTIDE SEQUENCE [LARGE SCALE GENOMIC DNA]</scope>
    <source>
        <tissue evidence="3">Leaf</tissue>
    </source>
</reference>
<evidence type="ECO:0000256" key="2">
    <source>
        <dbReference type="PROSITE-ProRule" id="PRU00708"/>
    </source>
</evidence>
<dbReference type="InterPro" id="IPR046848">
    <property type="entry name" value="E_motif"/>
</dbReference>
<dbReference type="EMBL" id="JADCNM010000002">
    <property type="protein sequence ID" value="KAG0493827.1"/>
    <property type="molecule type" value="Genomic_DNA"/>
</dbReference>
<evidence type="ECO:0008006" key="5">
    <source>
        <dbReference type="Google" id="ProtNLM"/>
    </source>
</evidence>
<feature type="repeat" description="PPR" evidence="2">
    <location>
        <begin position="95"/>
        <end position="129"/>
    </location>
</feature>
<dbReference type="GO" id="GO:0009451">
    <property type="term" value="P:RNA modification"/>
    <property type="evidence" value="ECO:0007669"/>
    <property type="project" value="InterPro"/>
</dbReference>
<feature type="repeat" description="PPR" evidence="2">
    <location>
        <begin position="326"/>
        <end position="360"/>
    </location>
</feature>
<keyword evidence="1" id="KW-0677">Repeat</keyword>
<accession>A0A835RXF3</accession>
<sequence>MTCSMRMLVSYRESITLYAQNHASAIPPNVFTFPSLLKACATLQYLQETLQIHSHILKTGFHFSSYTATALINGYMNLHLPDYALKLFDEIPRPTLPSFNAVISGLCKFGRIHESFLMFKLLDKRGLRANSITIASILPACSMVEHGAQLQGLAWKSGHWHDRYVLTSLVTMYSNCMEVELAAKVFESVEEKTIVSYNAMISGLLRNQSCFMALDLFREMKLMPNSSTLLSVLSVCSKLAALDLGKQVHCYCLKSEGLLDVTFETALIDMYSKCGLLKWACRIFALMDYKNMVTWNSMLSGLLSHGFADIATGLFMRLRSEVLPPEMATWNLMISGLSKGGCKGVAFKLFKEMQLEGIQYPSLMCLTSLLQSCSSGFNLLHGKEIHGHVIRTGADLEDVLFQTALVDMYMKCGYPLHARRTFDHIVSKTEDPASWNAMISGYGNNGKHVLALEILNEMLAEGAKPNSITLLSALSACSHAGLVQEGLKLFNILTREYGIRPTTEHYACLVDLLGRDGKLTDAWKLIKEIPDPSVSVYSSLLGACKYHGNVRLGMLVADRLSELKPKSSSSLVVLSNLYAEQGRWNEVNSLRSLQKSRGLIKNPGSSWIS</sequence>